<protein>
    <recommendedName>
        <fullName evidence="4">Lipoprotein</fullName>
    </recommendedName>
</protein>
<feature type="chain" id="PRO_5016861385" description="Lipoprotein" evidence="1">
    <location>
        <begin position="19"/>
        <end position="134"/>
    </location>
</feature>
<reference evidence="2 3" key="1">
    <citation type="submission" date="2018-08" db="EMBL/GenBank/DDBJ databases">
        <title>Lysobacter sp. zong2l5, whole genome shotgun sequence.</title>
        <authorList>
            <person name="Zhang X."/>
            <person name="Feng G."/>
            <person name="Zhu H."/>
        </authorList>
    </citation>
    <scope>NUCLEOTIDE SEQUENCE [LARGE SCALE GENOMIC DNA]</scope>
    <source>
        <strain evidence="3">zong2l5</strain>
    </source>
</reference>
<sequence length="134" mass="14305">MKLALVLAALILTGCASRGPIGGPLSLTGTYQLLGDGQLCLLPSPGSAKRLPHWKAGARLCFANTSEAIDLLGAREAFQKVGYSHVCGFEGEASVTATDFWLNLGQVGGEDWRYQARLVSVEQVRPSKLISCER</sequence>
<dbReference type="PROSITE" id="PS51257">
    <property type="entry name" value="PROKAR_LIPOPROTEIN"/>
    <property type="match status" value="1"/>
</dbReference>
<gene>
    <name evidence="2" type="ORF">DX914_17185</name>
</gene>
<dbReference type="AlphaFoldDB" id="A0A371JYG4"/>
<evidence type="ECO:0000313" key="3">
    <source>
        <dbReference type="Proteomes" id="UP000264492"/>
    </source>
</evidence>
<evidence type="ECO:0008006" key="4">
    <source>
        <dbReference type="Google" id="ProtNLM"/>
    </source>
</evidence>
<organism evidence="2 3">
    <name type="scientific">Lysobacter silvisoli</name>
    <dbReference type="NCBI Taxonomy" id="2293254"/>
    <lineage>
        <taxon>Bacteria</taxon>
        <taxon>Pseudomonadati</taxon>
        <taxon>Pseudomonadota</taxon>
        <taxon>Gammaproteobacteria</taxon>
        <taxon>Lysobacterales</taxon>
        <taxon>Lysobacteraceae</taxon>
        <taxon>Lysobacter</taxon>
    </lineage>
</organism>
<keyword evidence="1" id="KW-0732">Signal</keyword>
<feature type="signal peptide" evidence="1">
    <location>
        <begin position="1"/>
        <end position="18"/>
    </location>
</feature>
<evidence type="ECO:0000256" key="1">
    <source>
        <dbReference type="SAM" id="SignalP"/>
    </source>
</evidence>
<dbReference type="RefSeq" id="WP_115860999.1">
    <property type="nucleotide sequence ID" value="NZ_QTSU01000003.1"/>
</dbReference>
<proteinExistence type="predicted"/>
<comment type="caution">
    <text evidence="2">The sequence shown here is derived from an EMBL/GenBank/DDBJ whole genome shotgun (WGS) entry which is preliminary data.</text>
</comment>
<dbReference type="OrthoDB" id="6306838at2"/>
<keyword evidence="3" id="KW-1185">Reference proteome</keyword>
<evidence type="ECO:0000313" key="2">
    <source>
        <dbReference type="EMBL" id="RDZ26708.1"/>
    </source>
</evidence>
<dbReference type="Proteomes" id="UP000264492">
    <property type="component" value="Unassembled WGS sequence"/>
</dbReference>
<dbReference type="EMBL" id="QTSU01000003">
    <property type="protein sequence ID" value="RDZ26708.1"/>
    <property type="molecule type" value="Genomic_DNA"/>
</dbReference>
<accession>A0A371JYG4</accession>
<name>A0A371JYG4_9GAMM</name>